<gene>
    <name evidence="2" type="ORF">HMPREF1977_2024</name>
</gene>
<evidence type="ECO:0000313" key="2">
    <source>
        <dbReference type="EMBL" id="EFS96704.1"/>
    </source>
</evidence>
<keyword evidence="1" id="KW-0812">Transmembrane</keyword>
<feature type="transmembrane region" description="Helical" evidence="1">
    <location>
        <begin position="12"/>
        <end position="30"/>
    </location>
</feature>
<protein>
    <submittedName>
        <fullName evidence="2">Uncharacterized protein</fullName>
    </submittedName>
</protein>
<dbReference type="EMBL" id="AEOH01000046">
    <property type="protein sequence ID" value="EFS96704.1"/>
    <property type="molecule type" value="Genomic_DNA"/>
</dbReference>
<dbReference type="Proteomes" id="UP000005391">
    <property type="component" value="Unassembled WGS sequence"/>
</dbReference>
<accession>E4MUG4</accession>
<comment type="caution">
    <text evidence="2">The sequence shown here is derived from an EMBL/GenBank/DDBJ whole genome shotgun (WGS) entry which is preliminary data.</text>
</comment>
<organism evidence="2 3">
    <name type="scientific">Capnocytophaga ochracea F0287</name>
    <dbReference type="NCBI Taxonomy" id="873517"/>
    <lineage>
        <taxon>Bacteria</taxon>
        <taxon>Pseudomonadati</taxon>
        <taxon>Bacteroidota</taxon>
        <taxon>Flavobacteriia</taxon>
        <taxon>Flavobacteriales</taxon>
        <taxon>Flavobacteriaceae</taxon>
        <taxon>Capnocytophaga</taxon>
    </lineage>
</organism>
<evidence type="ECO:0000256" key="1">
    <source>
        <dbReference type="SAM" id="Phobius"/>
    </source>
</evidence>
<sequence>MVINDNIVSIPLVSYLLSLISYLLFLTSYLSETFAVSKNSCTFAPALNQIIGIKV</sequence>
<reference evidence="2 3" key="1">
    <citation type="submission" date="2010-10" db="EMBL/GenBank/DDBJ databases">
        <authorList>
            <person name="Muzny D."/>
            <person name="Qin X."/>
            <person name="Deng J."/>
            <person name="Jiang H."/>
            <person name="Liu Y."/>
            <person name="Qu J."/>
            <person name="Song X.-Z."/>
            <person name="Zhang L."/>
            <person name="Thornton R."/>
            <person name="Coyle M."/>
            <person name="Francisco L."/>
            <person name="Jackson L."/>
            <person name="Javaid M."/>
            <person name="Korchina V."/>
            <person name="Kovar C."/>
            <person name="Mata R."/>
            <person name="Mathew T."/>
            <person name="Ngo R."/>
            <person name="Nguyen L."/>
            <person name="Nguyen N."/>
            <person name="Okwuonu G."/>
            <person name="Ongeri F."/>
            <person name="Pham C."/>
            <person name="Simmons D."/>
            <person name="Wilczek-Boney K."/>
            <person name="Hale W."/>
            <person name="Jakkamsetti A."/>
            <person name="Pham P."/>
            <person name="Ruth R."/>
            <person name="San Lucas F."/>
            <person name="Warren J."/>
            <person name="Zhang J."/>
            <person name="Zhao Z."/>
            <person name="Zhou C."/>
            <person name="Zhu D."/>
            <person name="Lee S."/>
            <person name="Bess C."/>
            <person name="Blankenburg K."/>
            <person name="Forbes L."/>
            <person name="Fu Q."/>
            <person name="Gubbala S."/>
            <person name="Hirani K."/>
            <person name="Jayaseelan J.C."/>
            <person name="Lara F."/>
            <person name="Munidasa M."/>
            <person name="Palculict T."/>
            <person name="Patil S."/>
            <person name="Pu L.-L."/>
            <person name="Saada N."/>
            <person name="Tang L."/>
            <person name="Weissenberger G."/>
            <person name="Zhu Y."/>
            <person name="Hemphill L."/>
            <person name="Shang Y."/>
            <person name="Youmans B."/>
            <person name="Ayvaz T."/>
            <person name="Ross M."/>
            <person name="Santibanez J."/>
            <person name="Aqrawi P."/>
            <person name="Gross S."/>
            <person name="Joshi V."/>
            <person name="Fowler G."/>
            <person name="Nazareth L."/>
            <person name="Reid J."/>
            <person name="Worley K."/>
            <person name="Petrosino J."/>
            <person name="Highlander S."/>
            <person name="Gibbs R."/>
        </authorList>
    </citation>
    <scope>NUCLEOTIDE SEQUENCE [LARGE SCALE GENOMIC DNA]</scope>
    <source>
        <strain evidence="2 3">F0287</strain>
    </source>
</reference>
<name>E4MUG4_CAPOC</name>
<dbReference type="AlphaFoldDB" id="E4MUG4"/>
<proteinExistence type="predicted"/>
<dbReference type="HOGENOM" id="CLU_212550_0_0_10"/>
<keyword evidence="1" id="KW-0472">Membrane</keyword>
<keyword evidence="1" id="KW-1133">Transmembrane helix</keyword>
<evidence type="ECO:0000313" key="3">
    <source>
        <dbReference type="Proteomes" id="UP000005391"/>
    </source>
</evidence>